<reference evidence="2" key="1">
    <citation type="journal article" date="2021" name="Mol. Plant Microbe Interact.">
        <title>Complete Genome Sequence of the Plant-Pathogenic Fungus Colletotrichum lupini.</title>
        <authorList>
            <person name="Baroncelli R."/>
            <person name="Pensec F."/>
            <person name="Da Lio D."/>
            <person name="Boufleur T."/>
            <person name="Vicente I."/>
            <person name="Sarrocco S."/>
            <person name="Picot A."/>
            <person name="Baraldi E."/>
            <person name="Sukno S."/>
            <person name="Thon M."/>
            <person name="Le Floch G."/>
        </authorList>
    </citation>
    <scope>NUCLEOTIDE SEQUENCE</scope>
    <source>
        <strain evidence="2">IMI 504893</strain>
    </source>
</reference>
<evidence type="ECO:0000256" key="1">
    <source>
        <dbReference type="SAM" id="MobiDB-lite"/>
    </source>
</evidence>
<name>A0A9Q8SWI3_9PEZI</name>
<feature type="compositionally biased region" description="Basic and acidic residues" evidence="1">
    <location>
        <begin position="1"/>
        <end position="21"/>
    </location>
</feature>
<dbReference type="EMBL" id="CP019477">
    <property type="protein sequence ID" value="UQC84400.1"/>
    <property type="molecule type" value="Genomic_DNA"/>
</dbReference>
<evidence type="ECO:0000313" key="2">
    <source>
        <dbReference type="EMBL" id="UQC84400.1"/>
    </source>
</evidence>
<feature type="region of interest" description="Disordered" evidence="1">
    <location>
        <begin position="1"/>
        <end position="24"/>
    </location>
</feature>
<organism evidence="2 3">
    <name type="scientific">Colletotrichum lupini</name>
    <dbReference type="NCBI Taxonomy" id="145971"/>
    <lineage>
        <taxon>Eukaryota</taxon>
        <taxon>Fungi</taxon>
        <taxon>Dikarya</taxon>
        <taxon>Ascomycota</taxon>
        <taxon>Pezizomycotina</taxon>
        <taxon>Sordariomycetes</taxon>
        <taxon>Hypocreomycetidae</taxon>
        <taxon>Glomerellales</taxon>
        <taxon>Glomerellaceae</taxon>
        <taxon>Colletotrichum</taxon>
        <taxon>Colletotrichum acutatum species complex</taxon>
    </lineage>
</organism>
<accession>A0A9Q8SWI3</accession>
<protein>
    <submittedName>
        <fullName evidence="2">Uncharacterized protein</fullName>
    </submittedName>
</protein>
<keyword evidence="3" id="KW-1185">Reference proteome</keyword>
<proteinExistence type="predicted"/>
<dbReference type="Proteomes" id="UP000830671">
    <property type="component" value="Chromosome 5"/>
</dbReference>
<gene>
    <name evidence="2" type="ORF">CLUP02_09897</name>
</gene>
<dbReference type="AlphaFoldDB" id="A0A9Q8SWI3"/>
<dbReference type="KEGG" id="clup:CLUP02_09897"/>
<dbReference type="RefSeq" id="XP_049146017.1">
    <property type="nucleotide sequence ID" value="XM_049288873.1"/>
</dbReference>
<dbReference type="GeneID" id="73343883"/>
<evidence type="ECO:0000313" key="3">
    <source>
        <dbReference type="Proteomes" id="UP000830671"/>
    </source>
</evidence>
<sequence>MVRGSERQEIQDLAERAKDTDLSGDQRNISSQLFSVRLCLCVPSAALPLSPSVAGQQPLLDPDSTPIADNLTQQQAVRSSSPLFIGRVFQRRARERVPTGYGMYGLKMAVSAGRPAGEWAGGSVGSVFYG</sequence>